<dbReference type="Proteomes" id="UP000232323">
    <property type="component" value="Unassembled WGS sequence"/>
</dbReference>
<dbReference type="PANTHER" id="PTHR36836">
    <property type="entry name" value="COLANIC ACID BIOSYNTHESIS PROTEIN WCAK"/>
    <property type="match status" value="1"/>
</dbReference>
<dbReference type="InterPro" id="IPR007345">
    <property type="entry name" value="Polysacch_pyruvyl_Trfase"/>
</dbReference>
<feature type="domain" description="Polysaccharide pyruvyl transferase" evidence="1">
    <location>
        <begin position="20"/>
        <end position="219"/>
    </location>
</feature>
<evidence type="ECO:0000259" key="1">
    <source>
        <dbReference type="Pfam" id="PF04230"/>
    </source>
</evidence>
<dbReference type="OrthoDB" id="2123171at2759"/>
<dbReference type="EMBL" id="BEGY01000096">
    <property type="protein sequence ID" value="GAX83330.1"/>
    <property type="molecule type" value="Genomic_DNA"/>
</dbReference>
<proteinExistence type="predicted"/>
<dbReference type="AlphaFoldDB" id="A0A250XKJ8"/>
<comment type="caution">
    <text evidence="2">The sequence shown here is derived from an EMBL/GenBank/DDBJ whole genome shotgun (WGS) entry which is preliminary data.</text>
</comment>
<name>A0A250XKJ8_9CHLO</name>
<dbReference type="PANTHER" id="PTHR36836:SF1">
    <property type="entry name" value="COLANIC ACID BIOSYNTHESIS PROTEIN WCAK"/>
    <property type="match status" value="1"/>
</dbReference>
<protein>
    <recommendedName>
        <fullName evidence="1">Polysaccharide pyruvyl transferase domain-containing protein</fullName>
    </recommendedName>
</protein>
<keyword evidence="3" id="KW-1185">Reference proteome</keyword>
<dbReference type="SUPFAM" id="SSF53756">
    <property type="entry name" value="UDP-Glycosyltransferase/glycogen phosphorylase"/>
    <property type="match status" value="1"/>
</dbReference>
<sequence>MFTFTFVCTDDFLSCVSDSDYDIIIIGGGDVVNSYFFDRVKEIVKHFHGPVYALSVGIGYETDAQYLGLCDHTFVRSDEDFRVAGQLLGAVNVTHIPDLCFSLSVPALPKTEKAKIAVCLAEPVVRSARGGFMEDLAAVLKDLCMEVHILPFNIHSCNPLECDIDMCHALSRLCPGSRVHLPGKVEDVIPILASMDTVIAMRYHSAVIGIVAGLRVVVIQDSPKMRKMADDLALSSFSCQDSLEDINTAIASATTVQNPWCPAHVQQVRDYMSLKKFAAPIVRPFEPPQLEDALAILSKNKLEAGLICHILDGRHGRQPDIYMDLYTDRTFHWGSSAYEALGILPRTTPWIGIVHHTFDQVDVHNSVELFKKKNFIESLKSCTGLCALSEYLASQLRNKLSEINVQIPVHVLYHPTEVDVPLWSSNAFQEGPRLLVQVGSWMRDESQFECLDLGTNLLSLFKMRVGGKRHPELKVPLFPRLNDQDYDLLLTRSVVFLALRDCSAANTILECKARGTPLIINRHDAIVEALGPDYPGYYKTLEEAKIKLNSMDILEACNRHLDMAPGLLRDRLQLDNFVRQVSDLLRHDSKCEHI</sequence>
<dbReference type="Pfam" id="PF04230">
    <property type="entry name" value="PS_pyruv_trans"/>
    <property type="match status" value="1"/>
</dbReference>
<evidence type="ECO:0000313" key="3">
    <source>
        <dbReference type="Proteomes" id="UP000232323"/>
    </source>
</evidence>
<reference evidence="2 3" key="1">
    <citation type="submission" date="2017-08" db="EMBL/GenBank/DDBJ databases">
        <title>Acidophilic green algal genome provides insights into adaptation to an acidic environment.</title>
        <authorList>
            <person name="Hirooka S."/>
            <person name="Hirose Y."/>
            <person name="Kanesaki Y."/>
            <person name="Higuchi S."/>
            <person name="Fujiwara T."/>
            <person name="Onuma R."/>
            <person name="Era A."/>
            <person name="Ohbayashi R."/>
            <person name="Uzuka A."/>
            <person name="Nozaki H."/>
            <person name="Yoshikawa H."/>
            <person name="Miyagishima S.Y."/>
        </authorList>
    </citation>
    <scope>NUCLEOTIDE SEQUENCE [LARGE SCALE GENOMIC DNA]</scope>
    <source>
        <strain evidence="2 3">NIES-2499</strain>
    </source>
</reference>
<accession>A0A250XKJ8</accession>
<organism evidence="2 3">
    <name type="scientific">Chlamydomonas eustigma</name>
    <dbReference type="NCBI Taxonomy" id="1157962"/>
    <lineage>
        <taxon>Eukaryota</taxon>
        <taxon>Viridiplantae</taxon>
        <taxon>Chlorophyta</taxon>
        <taxon>core chlorophytes</taxon>
        <taxon>Chlorophyceae</taxon>
        <taxon>CS clade</taxon>
        <taxon>Chlamydomonadales</taxon>
        <taxon>Chlamydomonadaceae</taxon>
        <taxon>Chlamydomonas</taxon>
    </lineage>
</organism>
<gene>
    <name evidence="2" type="ORF">CEUSTIGMA_g10756.t1</name>
</gene>
<evidence type="ECO:0000313" key="2">
    <source>
        <dbReference type="EMBL" id="GAX83330.1"/>
    </source>
</evidence>